<dbReference type="Gene3D" id="3.30.420.10">
    <property type="entry name" value="Ribonuclease H-like superfamily/Ribonuclease H"/>
    <property type="match status" value="1"/>
</dbReference>
<comment type="caution">
    <text evidence="6">The sequence shown here is derived from an EMBL/GenBank/DDBJ whole genome shotgun (WGS) entry which is preliminary data.</text>
</comment>
<accession>A0ABP0F9J4</accession>
<feature type="coiled-coil region" evidence="2">
    <location>
        <begin position="172"/>
        <end position="224"/>
    </location>
</feature>
<dbReference type="InterPro" id="IPR043128">
    <property type="entry name" value="Rev_trsase/Diguanyl_cyclase"/>
</dbReference>
<evidence type="ECO:0000313" key="6">
    <source>
        <dbReference type="EMBL" id="CAK8674972.1"/>
    </source>
</evidence>
<dbReference type="Pfam" id="PF18701">
    <property type="entry name" value="DUF5641"/>
    <property type="match status" value="1"/>
</dbReference>
<feature type="region of interest" description="Disordered" evidence="3">
    <location>
        <begin position="1"/>
        <end position="22"/>
    </location>
</feature>
<evidence type="ECO:0000256" key="2">
    <source>
        <dbReference type="SAM" id="Coils"/>
    </source>
</evidence>
<sequence>MNNITGVEDVPGVRQEPQSDDMEGYLSEQLISLKQRRSGLMGAVTKLQKKLNALIANPAATHPMVAEVKDKLDERLATCLRTCQEYLQKIPQDDKHDQQRTEAIEKLHQMKERQREADEEYTVYTRQCNMDASTRHSSGSARSSRASSCSSARRKRLLQAQIEAEEARLEAQLVFEQEMVEAKAEEERLEAEAKAEAKRLEAEAKRLEAEAKAEAKRLEVKQRIQKKQISLKIAMSRAEASVKRAAMEAEYDDDLLDASSVGSSKSNTGAEKIADVPASLAKPSTSYGNPFQVTSNERTIHQVPHAEETPRADEAGRMSRLRPTANAFTPTGYNELDKGNTYDMHSWRKDIPVAPTKIAAGQNKLHARSRPLDVFQEGPISQSATSDHQRDMMMLVGMIEENRSMMRRSTLPRRELEKFEGNPLHYFVFIKGFKETIQSHIADPAQQLRYLIDMCIGEAHESIKGCIWVDPPEEGLRQAFTVLEDLFGRREDVVAAHLQSLFQGPQLKGDEKDLRKLYNDMSNCRRVLEAWDYAAELDSYSTLKQIFKRLPYRMQESITHETNRQIKMGKRPTFAHLLGFIEEKMHACNNIYGRTMARAKEEEKTNRVPKTRNLKTSRSYTSQAAVERSERKVDNLEISTRRSNKNCIVCQGEHPIWRCDQFQKKSIQDRRRLVRNSGLCFNCLGAGHRSTDCKMTKKCKTCNKSHHSLLHVYMQSTSEGEKPKEGKDSNDPVKPVESFGIDTNHHGANNVRLKVVPVRAWGHNMRKPVECYAFLDEGSDTSFCSDRLSKQLGLQGPKVQLHISCINGEESQQSKMVSLSIQGLSETAVIDLEEVMTLSCLPKLKGSIPSNKDVTRYPYLEGLQFPAIPTGGVELLIGAGARKAHVIHAVREGGANQPTAVRTGLGWTLVGPEPATEDRALCQVNSARCDNHILHEQMQRMFDHDFVEDEDSEDLSYSVDDIRAMHKLKSSVQKKDGRYQLGLLWKTDNVTLPYNRFLAVKRLAYLKRKLEKDMSLFDQYKKKINELLQAGYAKPVPEGQSCHAKRTWYIPHHCCTGGKFRVVYDCAAKYKGTSLNENLLQGPDQTNSLVGVLLRFRQGKIAFTADIKGMFHQVSVDPEDRDALRFLWWPDDDMTKPPSDYQMLVHPFGATSSPCCASYALKKVADDNDTSASLETLSTVKQNFYVDDCLKSVNSVEEAIQLAREIGPLLASGGFHLTKYLSNCKELLSVVDRDDLMPSLVNMDLDKMPVERALGVYWNTATDVFEITVDVKPKPSTRRGILSMMSQVFDPMGYVQPFFLPIKRLMQRLCQMNMSWDDPVPEEMEQAWLKWLHSLPDLEAITIPRCFNGALQNPVVELHCFCDASEVGYGAVCYLRFVDGATYHCSFVIGKSRVAPLKSVTIPRLELSAAVVGAKLSRLVVKELQLKIKRTVYWTDSTSVLQYISNTSKRFQTFVANRLSLIHKLSTPSQWRHVDTKRNPADIASRGLMPNEISKATLWFHGPEFLWNAYDQWPSRPSSLPPLPDDDPELKTVKEVNSFTAIVGDNGLHKLLRRYSRFHKLVKAVVWLLRYKQYVMWKHLQRENIVEPPRSLISTMEMGDATNEIVRLVQMESFPAVIRTLEKRQEEDSTNQSRGAMGKCRKSVKLQLLGKLNPYLSRGVLRVGGRLQRSLVSHDKKHPMILPSRHEVTGLVVNHYHAMQGHCGTLHVLASIREKFWIVRGHSAVRYYLKRCLPCRVWKAKTGEQLMAPLPEARVTPGHRPFTNTGVDYMGPLMVKQGRSQVKRYGCIFTCLATRAIHIEIAFSLETSSFISAYRRFINRWGSSTKKMFSDNGSNFVGAERELHQGIQRWNKKQIHEFFCQKSIDWHFNPPLASHQGGVWERMIRTVRKILRSIAGERVFDEESLVTFMSEVESIINNRPLTPVSDDPDDLSALTPMSILAGSLEPSLPPDEFLKADGYRRSWRFAQLLADQFWQQWIKDYLPLLQQRQKWLQPIPNFKTGDLVLMVDETKKRGHWPKARVEETYPDKEGRVRRVQVKTADNRLMRDIRKLCLLEAT</sequence>
<dbReference type="Pfam" id="PF05380">
    <property type="entry name" value="Peptidase_A17"/>
    <property type="match status" value="1"/>
</dbReference>
<dbReference type="SUPFAM" id="SSF53098">
    <property type="entry name" value="Ribonuclease H-like"/>
    <property type="match status" value="1"/>
</dbReference>
<organism evidence="6 7">
    <name type="scientific">Clavelina lepadiformis</name>
    <name type="common">Light-bulb sea squirt</name>
    <name type="synonym">Ascidia lepadiformis</name>
    <dbReference type="NCBI Taxonomy" id="159417"/>
    <lineage>
        <taxon>Eukaryota</taxon>
        <taxon>Metazoa</taxon>
        <taxon>Chordata</taxon>
        <taxon>Tunicata</taxon>
        <taxon>Ascidiacea</taxon>
        <taxon>Aplousobranchia</taxon>
        <taxon>Clavelinidae</taxon>
        <taxon>Clavelina</taxon>
    </lineage>
</organism>
<dbReference type="InterPro" id="IPR012337">
    <property type="entry name" value="RNaseH-like_sf"/>
</dbReference>
<dbReference type="InterPro" id="IPR040676">
    <property type="entry name" value="DUF5641"/>
</dbReference>
<evidence type="ECO:0000259" key="4">
    <source>
        <dbReference type="PROSITE" id="PS50158"/>
    </source>
</evidence>
<evidence type="ECO:0000313" key="7">
    <source>
        <dbReference type="Proteomes" id="UP001642483"/>
    </source>
</evidence>
<dbReference type="InterPro" id="IPR036397">
    <property type="entry name" value="RNaseH_sf"/>
</dbReference>
<gene>
    <name evidence="6" type="ORF">CVLEPA_LOCUS4613</name>
</gene>
<evidence type="ECO:0000259" key="5">
    <source>
        <dbReference type="PROSITE" id="PS50994"/>
    </source>
</evidence>
<name>A0ABP0F9J4_CLALP</name>
<dbReference type="Proteomes" id="UP001642483">
    <property type="component" value="Unassembled WGS sequence"/>
</dbReference>
<dbReference type="SUPFAM" id="SSF56672">
    <property type="entry name" value="DNA/RNA polymerases"/>
    <property type="match status" value="1"/>
</dbReference>
<keyword evidence="1" id="KW-0862">Zinc</keyword>
<keyword evidence="1" id="KW-0479">Metal-binding</keyword>
<dbReference type="Pfam" id="PF17921">
    <property type="entry name" value="Integrase_H2C2"/>
    <property type="match status" value="1"/>
</dbReference>
<dbReference type="InterPro" id="IPR043502">
    <property type="entry name" value="DNA/RNA_pol_sf"/>
</dbReference>
<dbReference type="PROSITE" id="PS50158">
    <property type="entry name" value="ZF_CCHC"/>
    <property type="match status" value="1"/>
</dbReference>
<dbReference type="Gene3D" id="3.30.70.270">
    <property type="match status" value="1"/>
</dbReference>
<dbReference type="EMBL" id="CAWYQH010000013">
    <property type="protein sequence ID" value="CAK8674972.1"/>
    <property type="molecule type" value="Genomic_DNA"/>
</dbReference>
<keyword evidence="1" id="KW-0863">Zinc-finger</keyword>
<dbReference type="PANTHER" id="PTHR47331:SF1">
    <property type="entry name" value="GAG-LIKE PROTEIN"/>
    <property type="match status" value="1"/>
</dbReference>
<dbReference type="CDD" id="cd01644">
    <property type="entry name" value="RT_pepA17"/>
    <property type="match status" value="1"/>
</dbReference>
<keyword evidence="7" id="KW-1185">Reference proteome</keyword>
<keyword evidence="2" id="KW-0175">Coiled coil</keyword>
<dbReference type="PROSITE" id="PS50994">
    <property type="entry name" value="INTEGRASE"/>
    <property type="match status" value="1"/>
</dbReference>
<dbReference type="InterPro" id="IPR008042">
    <property type="entry name" value="Retrotrans_Pao"/>
</dbReference>
<protein>
    <submittedName>
        <fullName evidence="6">Uncharacterized protein</fullName>
    </submittedName>
</protein>
<evidence type="ECO:0000256" key="3">
    <source>
        <dbReference type="SAM" id="MobiDB-lite"/>
    </source>
</evidence>
<dbReference type="PANTHER" id="PTHR47331">
    <property type="entry name" value="PHD-TYPE DOMAIN-CONTAINING PROTEIN"/>
    <property type="match status" value="1"/>
</dbReference>
<dbReference type="Gene3D" id="1.10.340.70">
    <property type="match status" value="1"/>
</dbReference>
<dbReference type="InterPro" id="IPR001584">
    <property type="entry name" value="Integrase_cat-core"/>
</dbReference>
<dbReference type="Gene3D" id="3.10.10.10">
    <property type="entry name" value="HIV Type 1 Reverse Transcriptase, subunit A, domain 1"/>
    <property type="match status" value="1"/>
</dbReference>
<proteinExistence type="predicted"/>
<dbReference type="InterPro" id="IPR001878">
    <property type="entry name" value="Znf_CCHC"/>
</dbReference>
<feature type="domain" description="Integrase catalytic" evidence="5">
    <location>
        <begin position="1757"/>
        <end position="1944"/>
    </location>
</feature>
<feature type="domain" description="CCHC-type" evidence="4">
    <location>
        <begin position="680"/>
        <end position="694"/>
    </location>
</feature>
<dbReference type="SMART" id="SM00343">
    <property type="entry name" value="ZnF_C2HC"/>
    <property type="match status" value="1"/>
</dbReference>
<feature type="compositionally biased region" description="Basic and acidic residues" evidence="3">
    <location>
        <begin position="719"/>
        <end position="731"/>
    </location>
</feature>
<feature type="region of interest" description="Disordered" evidence="3">
    <location>
        <begin position="715"/>
        <end position="741"/>
    </location>
</feature>
<reference evidence="6 7" key="1">
    <citation type="submission" date="2024-02" db="EMBL/GenBank/DDBJ databases">
        <authorList>
            <person name="Daric V."/>
            <person name="Darras S."/>
        </authorList>
    </citation>
    <scope>NUCLEOTIDE SEQUENCE [LARGE SCALE GENOMIC DNA]</scope>
</reference>
<evidence type="ECO:0000256" key="1">
    <source>
        <dbReference type="PROSITE-ProRule" id="PRU00047"/>
    </source>
</evidence>
<dbReference type="InterPro" id="IPR041588">
    <property type="entry name" value="Integrase_H2C2"/>
</dbReference>